<evidence type="ECO:0000313" key="3">
    <source>
        <dbReference type="Proteomes" id="UP001293718"/>
    </source>
</evidence>
<feature type="domain" description="DUF58" evidence="1">
    <location>
        <begin position="62"/>
        <end position="278"/>
    </location>
</feature>
<dbReference type="Gene3D" id="3.40.50.410">
    <property type="entry name" value="von Willebrand factor, type A domain"/>
    <property type="match status" value="1"/>
</dbReference>
<name>A0ABU5IDZ3_9BURK</name>
<protein>
    <submittedName>
        <fullName evidence="2">DUF58 domain-containing protein</fullName>
    </submittedName>
</protein>
<evidence type="ECO:0000259" key="1">
    <source>
        <dbReference type="Pfam" id="PF01882"/>
    </source>
</evidence>
<dbReference type="PANTHER" id="PTHR33608">
    <property type="entry name" value="BLL2464 PROTEIN"/>
    <property type="match status" value="1"/>
</dbReference>
<organism evidence="2 3">
    <name type="scientific">Azohydromonas lata</name>
    <dbReference type="NCBI Taxonomy" id="45677"/>
    <lineage>
        <taxon>Bacteria</taxon>
        <taxon>Pseudomonadati</taxon>
        <taxon>Pseudomonadota</taxon>
        <taxon>Betaproteobacteria</taxon>
        <taxon>Burkholderiales</taxon>
        <taxon>Sphaerotilaceae</taxon>
        <taxon>Azohydromonas</taxon>
    </lineage>
</organism>
<gene>
    <name evidence="2" type="ORF">SM757_12120</name>
</gene>
<evidence type="ECO:0000313" key="2">
    <source>
        <dbReference type="EMBL" id="MDZ5457316.1"/>
    </source>
</evidence>
<accession>A0ABU5IDZ3</accession>
<dbReference type="Proteomes" id="UP001293718">
    <property type="component" value="Unassembled WGS sequence"/>
</dbReference>
<comment type="caution">
    <text evidence="2">The sequence shown here is derived from an EMBL/GenBank/DDBJ whole genome shotgun (WGS) entry which is preliminary data.</text>
</comment>
<dbReference type="SUPFAM" id="SSF53300">
    <property type="entry name" value="vWA-like"/>
    <property type="match status" value="1"/>
</dbReference>
<proteinExistence type="predicted"/>
<reference evidence="2 3" key="1">
    <citation type="submission" date="2023-11" db="EMBL/GenBank/DDBJ databases">
        <title>Draft genome of Azohydromonas lata strain H1 (DSM1123), a polyhydroxyalkanoate producer.</title>
        <authorList>
            <person name="Traversa D."/>
            <person name="D'Addabbo P."/>
            <person name="Pazzani C."/>
            <person name="Manzari C."/>
            <person name="Chiara M."/>
            <person name="Scrascia M."/>
        </authorList>
    </citation>
    <scope>NUCLEOTIDE SEQUENCE [LARGE SCALE GENOMIC DNA]</scope>
    <source>
        <strain evidence="2 3">H1</strain>
    </source>
</reference>
<dbReference type="PANTHER" id="PTHR33608:SF6">
    <property type="entry name" value="BLL2464 PROTEIN"/>
    <property type="match status" value="1"/>
</dbReference>
<sequence>MADRAPSANKAPAAAQAAPALPGDNAEALLRRLEWSTIRRLDGWLQGDYRTLFRGEGLDLADLREYQHHDDVRRIDWNVTARLQQPYVREYTEDRDIAAWFLLDLSPSVHFGSRRRSKAQVGIEFTGVIARLLARRGNRVGALLYGSRVDTVLPARGGRLQVLELLQRLMNRPAPVAMPGGTRLQELLQGALQQLRRRSLVFVLSDFFSEPGWSEPLASLAMRHEVVAVRLYDPLELDLPDIGMVYIQDAETGEQLMVDTHAKGFRQRFATAARRREAELRTGLAQAGVDTLEMATDEDLAEAIVRFVHLRRQRSRLAAGSVKPRAHY</sequence>
<dbReference type="EMBL" id="JAXOJX010000016">
    <property type="protein sequence ID" value="MDZ5457316.1"/>
    <property type="molecule type" value="Genomic_DNA"/>
</dbReference>
<dbReference type="RefSeq" id="WP_066332718.1">
    <property type="nucleotide sequence ID" value="NZ_JAXOJX010000016.1"/>
</dbReference>
<keyword evidence="3" id="KW-1185">Reference proteome</keyword>
<dbReference type="InterPro" id="IPR002881">
    <property type="entry name" value="DUF58"/>
</dbReference>
<dbReference type="Pfam" id="PF01882">
    <property type="entry name" value="DUF58"/>
    <property type="match status" value="1"/>
</dbReference>
<dbReference type="InterPro" id="IPR036465">
    <property type="entry name" value="vWFA_dom_sf"/>
</dbReference>